<gene>
    <name evidence="2" type="ORF">RNJ44_04648</name>
</gene>
<dbReference type="InterPro" id="IPR005024">
    <property type="entry name" value="Snf7_fam"/>
</dbReference>
<comment type="caution">
    <text evidence="2">The sequence shown here is derived from an EMBL/GenBank/DDBJ whole genome shotgun (WGS) entry which is preliminary data.</text>
</comment>
<dbReference type="EMBL" id="JBEVYD010000005">
    <property type="protein sequence ID" value="KAL3232732.1"/>
    <property type="molecule type" value="Genomic_DNA"/>
</dbReference>
<keyword evidence="3" id="KW-1185">Reference proteome</keyword>
<name>A0ABR4NVH9_9SACH</name>
<evidence type="ECO:0000313" key="2">
    <source>
        <dbReference type="EMBL" id="KAL3232732.1"/>
    </source>
</evidence>
<organism evidence="2 3">
    <name type="scientific">Nakaseomyces bracarensis</name>
    <dbReference type="NCBI Taxonomy" id="273131"/>
    <lineage>
        <taxon>Eukaryota</taxon>
        <taxon>Fungi</taxon>
        <taxon>Dikarya</taxon>
        <taxon>Ascomycota</taxon>
        <taxon>Saccharomycotina</taxon>
        <taxon>Saccharomycetes</taxon>
        <taxon>Saccharomycetales</taxon>
        <taxon>Saccharomycetaceae</taxon>
        <taxon>Nakaseomyces</taxon>
    </lineage>
</organism>
<feature type="coiled-coil region" evidence="1">
    <location>
        <begin position="343"/>
        <end position="370"/>
    </location>
</feature>
<evidence type="ECO:0000313" key="3">
    <source>
        <dbReference type="Proteomes" id="UP001623330"/>
    </source>
</evidence>
<dbReference type="Gene3D" id="6.10.140.1230">
    <property type="match status" value="1"/>
</dbReference>
<proteinExistence type="predicted"/>
<protein>
    <submittedName>
        <fullName evidence="2">Uncharacterized protein</fullName>
    </submittedName>
</protein>
<accession>A0ABR4NVH9</accession>
<sequence>MQSVVSKSRIPSLYKDFRLLEDVNPEGYSANINAWKIHLLENVFPDMNSILLRTGDGFLHALYMKEYGYPKSIDIVIDALVEEKVLIRLQEFETVNSEDTDGTVSKIFKWVRRASLQKMTRFHSRCNDSDSNYLREDTFVIMPLLEDKYKTIYEVIKHNILAKATTICDLVLPKNEFYERSGMLTVLSVNDHAQHRVFLDYLQFHAKIILRNENLVKIIDPLVESIYKQFGTNISENDERVAEIKACSSHIEMAIEKYEVEVNEYRYKIFNEDFFKLPKKTQLEYKKACLFAQRVLYRLLTFRNNLREIQYQLDMSVSNLILFGALKSSKSVIHTINDQIGPLDQVQDLLEELREENVNADEMSKMLSSEIARFDDDELEEELRELQYSPLGSDDSIKVSEISSSTEDENKMLEQLNKLKITDNEKPRVFKNQEHINNGIKVEEKSIVQEEV</sequence>
<dbReference type="Pfam" id="PF03357">
    <property type="entry name" value="Snf7"/>
    <property type="match status" value="1"/>
</dbReference>
<evidence type="ECO:0000256" key="1">
    <source>
        <dbReference type="SAM" id="Coils"/>
    </source>
</evidence>
<dbReference type="Proteomes" id="UP001623330">
    <property type="component" value="Unassembled WGS sequence"/>
</dbReference>
<keyword evidence="1" id="KW-0175">Coiled coil</keyword>
<reference evidence="2 3" key="1">
    <citation type="submission" date="2024-05" db="EMBL/GenBank/DDBJ databases">
        <title>Long read based assembly of the Candida bracarensis genome reveals expanded adhesin content.</title>
        <authorList>
            <person name="Marcet-Houben M."/>
            <person name="Ksiezopolska E."/>
            <person name="Gabaldon T."/>
        </authorList>
    </citation>
    <scope>NUCLEOTIDE SEQUENCE [LARGE SCALE GENOMIC DNA]</scope>
    <source>
        <strain evidence="2 3">CBM6</strain>
    </source>
</reference>